<protein>
    <submittedName>
        <fullName evidence="2">Uncharacterized protein</fullName>
    </submittedName>
</protein>
<sequence length="133" mass="14152">MCIVPSQCSVRMREISFPLLAQAYPPLYLPILAAPCRKADQGGATSSTAPCPPLPVPPSPSIPPPPPPSEANIKGPAKLYKTTVTIFRHPYHVSWVFPGRPPPLQGTPHSSAFQTQPPLVSNKSAASPGPIRM</sequence>
<evidence type="ECO:0000313" key="3">
    <source>
        <dbReference type="Proteomes" id="UP000324222"/>
    </source>
</evidence>
<feature type="compositionally biased region" description="Pro residues" evidence="1">
    <location>
        <begin position="50"/>
        <end position="69"/>
    </location>
</feature>
<accession>A0A5B7CU93</accession>
<gene>
    <name evidence="2" type="ORF">E2C01_006099</name>
</gene>
<dbReference type="EMBL" id="VSRR010000276">
    <property type="protein sequence ID" value="MPC13367.1"/>
    <property type="molecule type" value="Genomic_DNA"/>
</dbReference>
<name>A0A5B7CU93_PORTR</name>
<feature type="region of interest" description="Disordered" evidence="1">
    <location>
        <begin position="39"/>
        <end position="74"/>
    </location>
</feature>
<reference evidence="2 3" key="1">
    <citation type="submission" date="2019-05" db="EMBL/GenBank/DDBJ databases">
        <title>Another draft genome of Portunus trituberculatus and its Hox gene families provides insights of decapod evolution.</title>
        <authorList>
            <person name="Jeong J.-H."/>
            <person name="Song I."/>
            <person name="Kim S."/>
            <person name="Choi T."/>
            <person name="Kim D."/>
            <person name="Ryu S."/>
            <person name="Kim W."/>
        </authorList>
    </citation>
    <scope>NUCLEOTIDE SEQUENCE [LARGE SCALE GENOMIC DNA]</scope>
    <source>
        <tissue evidence="2">Muscle</tissue>
    </source>
</reference>
<keyword evidence="3" id="KW-1185">Reference proteome</keyword>
<feature type="compositionally biased region" description="Polar residues" evidence="1">
    <location>
        <begin position="107"/>
        <end position="125"/>
    </location>
</feature>
<feature type="region of interest" description="Disordered" evidence="1">
    <location>
        <begin position="99"/>
        <end position="133"/>
    </location>
</feature>
<dbReference type="AlphaFoldDB" id="A0A5B7CU93"/>
<proteinExistence type="predicted"/>
<dbReference type="Proteomes" id="UP000324222">
    <property type="component" value="Unassembled WGS sequence"/>
</dbReference>
<evidence type="ECO:0000256" key="1">
    <source>
        <dbReference type="SAM" id="MobiDB-lite"/>
    </source>
</evidence>
<evidence type="ECO:0000313" key="2">
    <source>
        <dbReference type="EMBL" id="MPC13367.1"/>
    </source>
</evidence>
<comment type="caution">
    <text evidence="2">The sequence shown here is derived from an EMBL/GenBank/DDBJ whole genome shotgun (WGS) entry which is preliminary data.</text>
</comment>
<organism evidence="2 3">
    <name type="scientific">Portunus trituberculatus</name>
    <name type="common">Swimming crab</name>
    <name type="synonym">Neptunus trituberculatus</name>
    <dbReference type="NCBI Taxonomy" id="210409"/>
    <lineage>
        <taxon>Eukaryota</taxon>
        <taxon>Metazoa</taxon>
        <taxon>Ecdysozoa</taxon>
        <taxon>Arthropoda</taxon>
        <taxon>Crustacea</taxon>
        <taxon>Multicrustacea</taxon>
        <taxon>Malacostraca</taxon>
        <taxon>Eumalacostraca</taxon>
        <taxon>Eucarida</taxon>
        <taxon>Decapoda</taxon>
        <taxon>Pleocyemata</taxon>
        <taxon>Brachyura</taxon>
        <taxon>Eubrachyura</taxon>
        <taxon>Portunoidea</taxon>
        <taxon>Portunidae</taxon>
        <taxon>Portuninae</taxon>
        <taxon>Portunus</taxon>
    </lineage>
</organism>